<keyword evidence="4" id="KW-1133">Transmembrane helix</keyword>
<dbReference type="EMBL" id="JBEPSH010000003">
    <property type="protein sequence ID" value="MET4576322.1"/>
    <property type="molecule type" value="Genomic_DNA"/>
</dbReference>
<protein>
    <submittedName>
        <fullName evidence="6">Succinoglycan biosynthesis protein ExoA</fullName>
        <ecNumber evidence="6">2.4.-.-</ecNumber>
    </submittedName>
</protein>
<dbReference type="InterPro" id="IPR029044">
    <property type="entry name" value="Nucleotide-diphossugar_trans"/>
</dbReference>
<evidence type="ECO:0000313" key="6">
    <source>
        <dbReference type="EMBL" id="MET4576322.1"/>
    </source>
</evidence>
<feature type="transmembrane region" description="Helical" evidence="4">
    <location>
        <begin position="340"/>
        <end position="362"/>
    </location>
</feature>
<reference evidence="6 7" key="1">
    <citation type="submission" date="2024-06" db="EMBL/GenBank/DDBJ databases">
        <title>Sorghum-associated microbial communities from plants grown in Nebraska, USA.</title>
        <authorList>
            <person name="Schachtman D."/>
        </authorList>
    </citation>
    <scope>NUCLEOTIDE SEQUENCE [LARGE SCALE GENOMIC DNA]</scope>
    <source>
        <strain evidence="6 7">2709</strain>
    </source>
</reference>
<dbReference type="CDD" id="cd02525">
    <property type="entry name" value="Succinoglycan_BP_ExoA"/>
    <property type="match status" value="1"/>
</dbReference>
<evidence type="ECO:0000313" key="7">
    <source>
        <dbReference type="Proteomes" id="UP001549320"/>
    </source>
</evidence>
<evidence type="ECO:0000259" key="5">
    <source>
        <dbReference type="Pfam" id="PF00535"/>
    </source>
</evidence>
<organism evidence="6 7">
    <name type="scientific">Ottowia thiooxydans</name>
    <dbReference type="NCBI Taxonomy" id="219182"/>
    <lineage>
        <taxon>Bacteria</taxon>
        <taxon>Pseudomonadati</taxon>
        <taxon>Pseudomonadota</taxon>
        <taxon>Betaproteobacteria</taxon>
        <taxon>Burkholderiales</taxon>
        <taxon>Comamonadaceae</taxon>
        <taxon>Ottowia</taxon>
    </lineage>
</organism>
<dbReference type="PANTHER" id="PTHR43179:SF12">
    <property type="entry name" value="GALACTOFURANOSYLTRANSFERASE GLFT2"/>
    <property type="match status" value="1"/>
</dbReference>
<evidence type="ECO:0000256" key="4">
    <source>
        <dbReference type="SAM" id="Phobius"/>
    </source>
</evidence>
<keyword evidence="3 6" id="KW-0808">Transferase</keyword>
<gene>
    <name evidence="6" type="ORF">ABIE13_001431</name>
</gene>
<keyword evidence="4" id="KW-0812">Transmembrane</keyword>
<evidence type="ECO:0000256" key="1">
    <source>
        <dbReference type="ARBA" id="ARBA00006739"/>
    </source>
</evidence>
<evidence type="ECO:0000256" key="2">
    <source>
        <dbReference type="ARBA" id="ARBA00022676"/>
    </source>
</evidence>
<dbReference type="Proteomes" id="UP001549320">
    <property type="component" value="Unassembled WGS sequence"/>
</dbReference>
<feature type="domain" description="Glycosyltransferase 2-like" evidence="5">
    <location>
        <begin position="42"/>
        <end position="169"/>
    </location>
</feature>
<evidence type="ECO:0000256" key="3">
    <source>
        <dbReference type="ARBA" id="ARBA00022679"/>
    </source>
</evidence>
<name>A0ABV2Q5Y6_9BURK</name>
<proteinExistence type="inferred from homology"/>
<comment type="similarity">
    <text evidence="1">Belongs to the glycosyltransferase 2 family.</text>
</comment>
<dbReference type="SUPFAM" id="SSF53448">
    <property type="entry name" value="Nucleotide-diphospho-sugar transferases"/>
    <property type="match status" value="1"/>
</dbReference>
<keyword evidence="4" id="KW-0472">Membrane</keyword>
<sequence>MPWIASIGNCWQVDLDVDAVLTMPGKEGQGDVSGGAAEQLVSVIAPCRNERSYVEAFCDRALAQQLPPGWVLELLVADGGSDDGSREYLQARSLQDSRLLLVDNPGRIVSTGLNACLKRSGGSVVVRMDIHTEFAPDYVAQCIATLDQSGADNVGGPWVARGTDATSRAISAAFQCRWVVGGALSRDANYEGPVDTVYLGCWPRGVFERIGTFDEDLVRNQDDEHNLRLRLAGGRIWQSGRIRSWYQSRNSLAKLFAQQYQYGYWRPFVMRKHGQPGSLRQLVPAFFVAALMASGAALFWSALPMMVLVGSYVAYLALASWSATNGATKVMTQTTTQDGAAGTVPTFAALVPLAIASFHLGYGLGTWRGLLDMVCGRRVSAASAKITR</sequence>
<accession>A0ABV2Q5Y6</accession>
<comment type="caution">
    <text evidence="6">The sequence shown here is derived from an EMBL/GenBank/DDBJ whole genome shotgun (WGS) entry which is preliminary data.</text>
</comment>
<keyword evidence="7" id="KW-1185">Reference proteome</keyword>
<keyword evidence="2 6" id="KW-0328">Glycosyltransferase</keyword>
<dbReference type="GO" id="GO:0016757">
    <property type="term" value="F:glycosyltransferase activity"/>
    <property type="evidence" value="ECO:0007669"/>
    <property type="project" value="UniProtKB-KW"/>
</dbReference>
<dbReference type="InterPro" id="IPR001173">
    <property type="entry name" value="Glyco_trans_2-like"/>
</dbReference>
<dbReference type="EC" id="2.4.-.-" evidence="6"/>
<dbReference type="Gene3D" id="3.90.550.10">
    <property type="entry name" value="Spore Coat Polysaccharide Biosynthesis Protein SpsA, Chain A"/>
    <property type="match status" value="1"/>
</dbReference>
<dbReference type="PANTHER" id="PTHR43179">
    <property type="entry name" value="RHAMNOSYLTRANSFERASE WBBL"/>
    <property type="match status" value="1"/>
</dbReference>
<dbReference type="Pfam" id="PF00535">
    <property type="entry name" value="Glycos_transf_2"/>
    <property type="match status" value="1"/>
</dbReference>